<evidence type="ECO:0000313" key="3">
    <source>
        <dbReference type="Proteomes" id="UP000314294"/>
    </source>
</evidence>
<gene>
    <name evidence="2" type="ORF">EYF80_041231</name>
</gene>
<evidence type="ECO:0000256" key="1">
    <source>
        <dbReference type="SAM" id="MobiDB-lite"/>
    </source>
</evidence>
<protein>
    <submittedName>
        <fullName evidence="2">Uncharacterized protein</fullName>
    </submittedName>
</protein>
<organism evidence="2 3">
    <name type="scientific">Liparis tanakae</name>
    <name type="common">Tanaka's snailfish</name>
    <dbReference type="NCBI Taxonomy" id="230148"/>
    <lineage>
        <taxon>Eukaryota</taxon>
        <taxon>Metazoa</taxon>
        <taxon>Chordata</taxon>
        <taxon>Craniata</taxon>
        <taxon>Vertebrata</taxon>
        <taxon>Euteleostomi</taxon>
        <taxon>Actinopterygii</taxon>
        <taxon>Neopterygii</taxon>
        <taxon>Teleostei</taxon>
        <taxon>Neoteleostei</taxon>
        <taxon>Acanthomorphata</taxon>
        <taxon>Eupercaria</taxon>
        <taxon>Perciformes</taxon>
        <taxon>Cottioidei</taxon>
        <taxon>Cottales</taxon>
        <taxon>Liparidae</taxon>
        <taxon>Liparis</taxon>
    </lineage>
</organism>
<feature type="region of interest" description="Disordered" evidence="1">
    <location>
        <begin position="1"/>
        <end position="35"/>
    </location>
</feature>
<name>A0A4Z2G4Y4_9TELE</name>
<feature type="compositionally biased region" description="Polar residues" evidence="1">
    <location>
        <begin position="1"/>
        <end position="11"/>
    </location>
</feature>
<comment type="caution">
    <text evidence="2">The sequence shown here is derived from an EMBL/GenBank/DDBJ whole genome shotgun (WGS) entry which is preliminary data.</text>
</comment>
<reference evidence="2 3" key="1">
    <citation type="submission" date="2019-03" db="EMBL/GenBank/DDBJ databases">
        <title>First draft genome of Liparis tanakae, snailfish: a comprehensive survey of snailfish specific genes.</title>
        <authorList>
            <person name="Kim W."/>
            <person name="Song I."/>
            <person name="Jeong J.-H."/>
            <person name="Kim D."/>
            <person name="Kim S."/>
            <person name="Ryu S."/>
            <person name="Song J.Y."/>
            <person name="Lee S.K."/>
        </authorList>
    </citation>
    <scope>NUCLEOTIDE SEQUENCE [LARGE SCALE GENOMIC DNA]</scope>
    <source>
        <tissue evidence="2">Muscle</tissue>
    </source>
</reference>
<sequence>MTVHTYSLTHRQQPEMMVDPSRRGNSVHSAAVKDGDLLEQKDQLLEEVKKCLPGMFHELDFNEASPGPSPVSEQRHRPPASGALLVFNPRRVVRCIRLSSQVKIKAQASDCSED</sequence>
<dbReference type="EMBL" id="SRLO01000691">
    <property type="protein sequence ID" value="TNN48579.1"/>
    <property type="molecule type" value="Genomic_DNA"/>
</dbReference>
<accession>A0A4Z2G4Y4</accession>
<proteinExistence type="predicted"/>
<dbReference type="AlphaFoldDB" id="A0A4Z2G4Y4"/>
<dbReference type="Proteomes" id="UP000314294">
    <property type="component" value="Unassembled WGS sequence"/>
</dbReference>
<keyword evidence="3" id="KW-1185">Reference proteome</keyword>
<evidence type="ECO:0000313" key="2">
    <source>
        <dbReference type="EMBL" id="TNN48579.1"/>
    </source>
</evidence>